<dbReference type="SUPFAM" id="SSF52540">
    <property type="entry name" value="P-loop containing nucleoside triphosphate hydrolases"/>
    <property type="match status" value="1"/>
</dbReference>
<evidence type="ECO:0008006" key="5">
    <source>
        <dbReference type="Google" id="ProtNLM"/>
    </source>
</evidence>
<evidence type="ECO:0000256" key="2">
    <source>
        <dbReference type="ARBA" id="ARBA00022840"/>
    </source>
</evidence>
<dbReference type="PANTHER" id="PTHR32309:SF31">
    <property type="entry name" value="CAPSULAR EXOPOLYSACCHARIDE FAMILY"/>
    <property type="match status" value="1"/>
</dbReference>
<sequence length="204" mass="22442">MFSPRKEKSSVQYPLTRMEQIRMVRTNLESRIGKGKAAILVTSPGGAEQQGLITAKLGAALAEQGKNVLLIDANLREPSLHDYFSTRNHNGFTECMERKEFIIDHVHATFINRVALLTAGNGSALLQHDRIKTIVDAAKSMFDCILIDAPGFLRDADAGTLISSCDGAVLVVKTNKTKRKELSAVKQHFLRTEQTIYGVICQTG</sequence>
<comment type="caution">
    <text evidence="3">The sequence shown here is derived from an EMBL/GenBank/DDBJ whole genome shotgun (WGS) entry which is preliminary data.</text>
</comment>
<keyword evidence="1" id="KW-0547">Nucleotide-binding</keyword>
<dbReference type="AlphaFoldDB" id="A0A235F8W3"/>
<dbReference type="RefSeq" id="WP_094253069.1">
    <property type="nucleotide sequence ID" value="NZ_JBHLXL010000001.1"/>
</dbReference>
<keyword evidence="2" id="KW-0067">ATP-binding</keyword>
<dbReference type="InterPro" id="IPR027417">
    <property type="entry name" value="P-loop_NTPase"/>
</dbReference>
<dbReference type="OrthoDB" id="9794577at2"/>
<dbReference type="Proteomes" id="UP000215059">
    <property type="component" value="Unassembled WGS sequence"/>
</dbReference>
<reference evidence="3 4" key="1">
    <citation type="submission" date="2017-07" db="EMBL/GenBank/DDBJ databases">
        <title>Fictibacillus sp. nov. GDSW-R2A3 Genome sequencing and assembly.</title>
        <authorList>
            <person name="Mayilraj S."/>
        </authorList>
    </citation>
    <scope>NUCLEOTIDE SEQUENCE [LARGE SCALE GENOMIC DNA]</scope>
    <source>
        <strain evidence="3 4">GDSW-R2A3</strain>
    </source>
</reference>
<dbReference type="CDD" id="cd05387">
    <property type="entry name" value="BY-kinase"/>
    <property type="match status" value="1"/>
</dbReference>
<organism evidence="3 4">
    <name type="scientific">Fictibacillus aquaticus</name>
    <dbReference type="NCBI Taxonomy" id="2021314"/>
    <lineage>
        <taxon>Bacteria</taxon>
        <taxon>Bacillati</taxon>
        <taxon>Bacillota</taxon>
        <taxon>Bacilli</taxon>
        <taxon>Bacillales</taxon>
        <taxon>Fictibacillaceae</taxon>
        <taxon>Fictibacillus</taxon>
    </lineage>
</organism>
<protein>
    <recommendedName>
        <fullName evidence="5">Non-specific protein-tyrosine kinase</fullName>
    </recommendedName>
</protein>
<evidence type="ECO:0000313" key="3">
    <source>
        <dbReference type="EMBL" id="OYD57718.1"/>
    </source>
</evidence>
<dbReference type="InterPro" id="IPR015223">
    <property type="entry name" value="MipZ"/>
</dbReference>
<keyword evidence="4" id="KW-1185">Reference proteome</keyword>
<dbReference type="InterPro" id="IPR005702">
    <property type="entry name" value="Wzc-like_C"/>
</dbReference>
<dbReference type="Gene3D" id="3.40.50.300">
    <property type="entry name" value="P-loop containing nucleotide triphosphate hydrolases"/>
    <property type="match status" value="1"/>
</dbReference>
<dbReference type="EMBL" id="NOII01000003">
    <property type="protein sequence ID" value="OYD57718.1"/>
    <property type="molecule type" value="Genomic_DNA"/>
</dbReference>
<dbReference type="PANTHER" id="PTHR32309">
    <property type="entry name" value="TYROSINE-PROTEIN KINASE"/>
    <property type="match status" value="1"/>
</dbReference>
<proteinExistence type="predicted"/>
<dbReference type="Pfam" id="PF09140">
    <property type="entry name" value="MipZ"/>
    <property type="match status" value="1"/>
</dbReference>
<name>A0A235F8W3_9BACL</name>
<dbReference type="InterPro" id="IPR050445">
    <property type="entry name" value="Bact_polysacc_biosynth/exp"/>
</dbReference>
<gene>
    <name evidence="3" type="ORF">CGZ90_13725</name>
</gene>
<accession>A0A235F8W3</accession>
<evidence type="ECO:0000313" key="4">
    <source>
        <dbReference type="Proteomes" id="UP000215059"/>
    </source>
</evidence>
<evidence type="ECO:0000256" key="1">
    <source>
        <dbReference type="ARBA" id="ARBA00022741"/>
    </source>
</evidence>